<dbReference type="InterPro" id="IPR018392">
    <property type="entry name" value="LysM"/>
</dbReference>
<keyword evidence="6" id="KW-1185">Reference proteome</keyword>
<organism evidence="5 6">
    <name type="scientific">Sinanaerobacter chloroacetimidivorans</name>
    <dbReference type="NCBI Taxonomy" id="2818044"/>
    <lineage>
        <taxon>Bacteria</taxon>
        <taxon>Bacillati</taxon>
        <taxon>Bacillota</taxon>
        <taxon>Clostridia</taxon>
        <taxon>Peptostreptococcales</taxon>
        <taxon>Anaerovoracaceae</taxon>
        <taxon>Sinanaerobacter</taxon>
    </lineage>
</organism>
<dbReference type="PANTHER" id="PTHR21666">
    <property type="entry name" value="PEPTIDASE-RELATED"/>
    <property type="match status" value="1"/>
</dbReference>
<dbReference type="PROSITE" id="PS51782">
    <property type="entry name" value="LYSM"/>
    <property type="match status" value="1"/>
</dbReference>
<dbReference type="CDD" id="cd12797">
    <property type="entry name" value="M23_peptidase"/>
    <property type="match status" value="1"/>
</dbReference>
<dbReference type="Pfam" id="PF07501">
    <property type="entry name" value="G5"/>
    <property type="match status" value="1"/>
</dbReference>
<feature type="domain" description="G5" evidence="3">
    <location>
        <begin position="286"/>
        <end position="366"/>
    </location>
</feature>
<dbReference type="PROSITE" id="PS51109">
    <property type="entry name" value="G5"/>
    <property type="match status" value="1"/>
</dbReference>
<reference evidence="5" key="1">
    <citation type="submission" date="2021-04" db="EMBL/GenBank/DDBJ databases">
        <title>Sinoanaerobacter chloroacetimidivorans sp. nov., an obligate anaerobic bacterium isolated from anaerobic sludge.</title>
        <authorList>
            <person name="Bao Y."/>
        </authorList>
    </citation>
    <scope>NUCLEOTIDE SEQUENCE</scope>
    <source>
        <strain evidence="5">BAD-6</strain>
    </source>
</reference>
<name>A0A8J7W7C7_9FIRM</name>
<dbReference type="SUPFAM" id="SSF54106">
    <property type="entry name" value="LysM domain"/>
    <property type="match status" value="1"/>
</dbReference>
<evidence type="ECO:0000256" key="2">
    <source>
        <dbReference type="SAM" id="Phobius"/>
    </source>
</evidence>
<dbReference type="EMBL" id="JAGSND010000029">
    <property type="protein sequence ID" value="MBR0600465.1"/>
    <property type="molecule type" value="Genomic_DNA"/>
</dbReference>
<dbReference type="InterPro" id="IPR011055">
    <property type="entry name" value="Dup_hybrid_motif"/>
</dbReference>
<accession>A0A8J7W7C7</accession>
<keyword evidence="1" id="KW-0732">Signal</keyword>
<evidence type="ECO:0000259" key="4">
    <source>
        <dbReference type="PROSITE" id="PS51782"/>
    </source>
</evidence>
<dbReference type="RefSeq" id="WP_227020582.1">
    <property type="nucleotide sequence ID" value="NZ_JAGSND010000029.1"/>
</dbReference>
<evidence type="ECO:0000313" key="5">
    <source>
        <dbReference type="EMBL" id="MBR0600465.1"/>
    </source>
</evidence>
<dbReference type="Gene3D" id="2.70.70.10">
    <property type="entry name" value="Glucose Permease (Domain IIA)"/>
    <property type="match status" value="1"/>
</dbReference>
<dbReference type="SMART" id="SM01208">
    <property type="entry name" value="G5"/>
    <property type="match status" value="1"/>
</dbReference>
<dbReference type="Pfam" id="PF01551">
    <property type="entry name" value="Peptidase_M23"/>
    <property type="match status" value="1"/>
</dbReference>
<protein>
    <submittedName>
        <fullName evidence="5">Peptidoglycan DD-metalloendopeptidase family protein</fullName>
    </submittedName>
</protein>
<evidence type="ECO:0000256" key="1">
    <source>
        <dbReference type="ARBA" id="ARBA00022729"/>
    </source>
</evidence>
<keyword evidence="2" id="KW-0472">Membrane</keyword>
<dbReference type="InterPro" id="IPR050570">
    <property type="entry name" value="Cell_wall_metabolism_enzyme"/>
</dbReference>
<dbReference type="InterPro" id="IPR036779">
    <property type="entry name" value="LysM_dom_sf"/>
</dbReference>
<dbReference type="Gene3D" id="3.10.350.10">
    <property type="entry name" value="LysM domain"/>
    <property type="match status" value="1"/>
</dbReference>
<dbReference type="AlphaFoldDB" id="A0A8J7W7C7"/>
<reference evidence="5" key="2">
    <citation type="submission" date="2021-04" db="EMBL/GenBank/DDBJ databases">
        <authorList>
            <person name="Liu J."/>
        </authorList>
    </citation>
    <scope>NUCLEOTIDE SEQUENCE</scope>
    <source>
        <strain evidence="5">BAD-6</strain>
    </source>
</reference>
<dbReference type="Pfam" id="PF01476">
    <property type="entry name" value="LysM"/>
    <property type="match status" value="1"/>
</dbReference>
<dbReference type="SMART" id="SM00257">
    <property type="entry name" value="LysM"/>
    <property type="match status" value="1"/>
</dbReference>
<feature type="transmembrane region" description="Helical" evidence="2">
    <location>
        <begin position="55"/>
        <end position="73"/>
    </location>
</feature>
<sequence>MNLKDSFNGEAVKESYHKCRKEVMKYTAVVADKFKTLINDIRIEQLSRLSRNAKIGIGAGILGVAVFSTVLVLNSGTDVYKVTIAGQEAGYVTEQEMVGTVLEEIKTDLSQKASGIEIVVDSDALVCEETDLKKKEVTILTNEELKDKILTAELCKAKAWAVNINGDNVVAAATEEGANSILEGVKNHYKTEGSEVLSASFKEDVLVTQAAVNVADIMKPEEAVSLIVTGTKEPKVYTVQDGDTLWDIAIANGMTPTELESANTGFDPAKLKIGQQLNLYQVKPYVTVQIKEVVANTEKIDFGIVYESTSALYKGEVKVKTAGVYGTKEIRTEVTKENGIVVATKELDSVVTAEPQNQIALKGTKSLATFTGTGSLSSPVSHIEISSAFGANRGGSRHTGVDLRNPKGTPIKAADDGVVTFAAYSGSYGNLVKLSHGNGIETWYAHCNTIGVSVGQVVSKGEVIATVGITGRATGYHLHFEVRKNGVPQNPMNYL</sequence>
<evidence type="ECO:0000313" key="6">
    <source>
        <dbReference type="Proteomes" id="UP000675664"/>
    </source>
</evidence>
<dbReference type="CDD" id="cd00118">
    <property type="entry name" value="LysM"/>
    <property type="match status" value="1"/>
</dbReference>
<dbReference type="InterPro" id="IPR011098">
    <property type="entry name" value="G5_dom"/>
</dbReference>
<proteinExistence type="predicted"/>
<dbReference type="PANTHER" id="PTHR21666:SF270">
    <property type="entry name" value="MUREIN HYDROLASE ACTIVATOR ENVC"/>
    <property type="match status" value="1"/>
</dbReference>
<dbReference type="InterPro" id="IPR016047">
    <property type="entry name" value="M23ase_b-sheet_dom"/>
</dbReference>
<keyword evidence="2" id="KW-0812">Transmembrane</keyword>
<dbReference type="Proteomes" id="UP000675664">
    <property type="component" value="Unassembled WGS sequence"/>
</dbReference>
<gene>
    <name evidence="5" type="ORF">KCX82_21580</name>
</gene>
<keyword evidence="2" id="KW-1133">Transmembrane helix</keyword>
<dbReference type="Gene3D" id="2.20.230.10">
    <property type="entry name" value="Resuscitation-promoting factor rpfb"/>
    <property type="match status" value="1"/>
</dbReference>
<evidence type="ECO:0000259" key="3">
    <source>
        <dbReference type="PROSITE" id="PS51109"/>
    </source>
</evidence>
<feature type="domain" description="LysM" evidence="4">
    <location>
        <begin position="235"/>
        <end position="279"/>
    </location>
</feature>
<comment type="caution">
    <text evidence="5">The sequence shown here is derived from an EMBL/GenBank/DDBJ whole genome shotgun (WGS) entry which is preliminary data.</text>
</comment>
<dbReference type="SUPFAM" id="SSF51261">
    <property type="entry name" value="Duplicated hybrid motif"/>
    <property type="match status" value="1"/>
</dbReference>
<dbReference type="GO" id="GO:0004222">
    <property type="term" value="F:metalloendopeptidase activity"/>
    <property type="evidence" value="ECO:0007669"/>
    <property type="project" value="TreeGrafter"/>
</dbReference>